<dbReference type="InterPro" id="IPR015940">
    <property type="entry name" value="UBA"/>
</dbReference>
<dbReference type="EMBL" id="LJSK01000029">
    <property type="protein sequence ID" value="KPI89200.1"/>
    <property type="molecule type" value="Genomic_DNA"/>
</dbReference>
<protein>
    <recommendedName>
        <fullName evidence="2">UBA domain-containing protein</fullName>
    </recommendedName>
</protein>
<name>A0A0N1IM84_LEPSE</name>
<evidence type="ECO:0000259" key="2">
    <source>
        <dbReference type="PROSITE" id="PS50030"/>
    </source>
</evidence>
<feature type="domain" description="UBA" evidence="2">
    <location>
        <begin position="336"/>
        <end position="382"/>
    </location>
</feature>
<dbReference type="AlphaFoldDB" id="A0A0N1IM84"/>
<evidence type="ECO:0000313" key="3">
    <source>
        <dbReference type="EMBL" id="KPI89200.1"/>
    </source>
</evidence>
<dbReference type="PROSITE" id="PS50030">
    <property type="entry name" value="UBA"/>
    <property type="match status" value="1"/>
</dbReference>
<organism evidence="3 4">
    <name type="scientific">Leptomonas seymouri</name>
    <dbReference type="NCBI Taxonomy" id="5684"/>
    <lineage>
        <taxon>Eukaryota</taxon>
        <taxon>Discoba</taxon>
        <taxon>Euglenozoa</taxon>
        <taxon>Kinetoplastea</taxon>
        <taxon>Metakinetoplastina</taxon>
        <taxon>Trypanosomatida</taxon>
        <taxon>Trypanosomatidae</taxon>
        <taxon>Leishmaniinae</taxon>
        <taxon>Leptomonas</taxon>
    </lineage>
</organism>
<comment type="caution">
    <text evidence="3">The sequence shown here is derived from an EMBL/GenBank/DDBJ whole genome shotgun (WGS) entry which is preliminary data.</text>
</comment>
<proteinExistence type="predicted"/>
<sequence>MILEGAPVTGLTLIISAVSSAMVRGQFTRYRSAAFATATPLVPSSTWTIVKRLMLESIPIGPLGFSVFDICLAMNLLYQFRTLERRWGSNSFLAFLLTSSALGVCTTQFLVTESGTRQLSLDAVRILSAAGTLVPLAALLTRYLREVPSLHIVIQRVPVVGVTVSEKLIVVLPLLKLLLNPETQIATQTSRRAAVIVDVGLWTRLLCTLVGFLFAIFSTRTTALRWWLVLFTKYACRPLLCFLRPLTEILFGAPYAVDHAKPRHQSRQGANFQLDSDGSGDASVVDDGRYVLQSLAGGDALQEVRARMRARRHAQNQEGANAAADSRAPALARRRPQEEAARSSAVAAIEALGLAVSRDEIVAALDMTDGSVEAAVHVLLAA</sequence>
<feature type="compositionally biased region" description="Low complexity" evidence="1">
    <location>
        <begin position="320"/>
        <end position="331"/>
    </location>
</feature>
<gene>
    <name evidence="3" type="ORF">ABL78_1693</name>
</gene>
<accession>A0A0N1IM84</accession>
<evidence type="ECO:0000256" key="1">
    <source>
        <dbReference type="SAM" id="MobiDB-lite"/>
    </source>
</evidence>
<evidence type="ECO:0000313" key="4">
    <source>
        <dbReference type="Proteomes" id="UP000038009"/>
    </source>
</evidence>
<dbReference type="VEuPathDB" id="TriTrypDB:Lsey_0029_0200"/>
<dbReference type="OMA" id="VDHAKPR"/>
<reference evidence="3 4" key="1">
    <citation type="journal article" date="2015" name="PLoS Pathog.">
        <title>Leptomonas seymouri: Adaptations to the Dixenous Life Cycle Analyzed by Genome Sequencing, Transcriptome Profiling and Co-infection with Leishmania donovani.</title>
        <authorList>
            <person name="Kraeva N."/>
            <person name="Butenko A."/>
            <person name="Hlavacova J."/>
            <person name="Kostygov A."/>
            <person name="Myskova J."/>
            <person name="Grybchuk D."/>
            <person name="Lestinova T."/>
            <person name="Votypka J."/>
            <person name="Volf P."/>
            <person name="Opperdoes F."/>
            <person name="Flegontov P."/>
            <person name="Lukes J."/>
            <person name="Yurchenko V."/>
        </authorList>
    </citation>
    <scope>NUCLEOTIDE SEQUENCE [LARGE SCALE GENOMIC DNA]</scope>
    <source>
        <strain evidence="3 4">ATCC 30220</strain>
    </source>
</reference>
<keyword evidence="4" id="KW-1185">Reference proteome</keyword>
<dbReference type="OrthoDB" id="272778at2759"/>
<feature type="region of interest" description="Disordered" evidence="1">
    <location>
        <begin position="310"/>
        <end position="339"/>
    </location>
</feature>
<dbReference type="Proteomes" id="UP000038009">
    <property type="component" value="Unassembled WGS sequence"/>
</dbReference>